<dbReference type="EMBL" id="JASCZI010271922">
    <property type="protein sequence ID" value="MED6217663.1"/>
    <property type="molecule type" value="Genomic_DNA"/>
</dbReference>
<dbReference type="InterPro" id="IPR005554">
    <property type="entry name" value="NOL6/Upt22"/>
</dbReference>
<evidence type="ECO:0000259" key="3">
    <source>
        <dbReference type="Pfam" id="PF03813"/>
    </source>
</evidence>
<comment type="similarity">
    <text evidence="1">Belongs to the NRAP family.</text>
</comment>
<dbReference type="Pfam" id="PF03813">
    <property type="entry name" value="Nrap"/>
    <property type="match status" value="1"/>
</dbReference>
<dbReference type="PANTHER" id="PTHR17972:SF0">
    <property type="entry name" value="NUCLEOLAR PROTEIN 6"/>
    <property type="match status" value="1"/>
</dbReference>
<comment type="caution">
    <text evidence="4">The sequence shown here is derived from an EMBL/GenBank/DDBJ whole genome shotgun (WGS) entry which is preliminary data.</text>
</comment>
<proteinExistence type="inferred from homology"/>
<feature type="compositionally biased region" description="Basic residues" evidence="2">
    <location>
        <begin position="63"/>
        <end position="75"/>
    </location>
</feature>
<keyword evidence="5" id="KW-1185">Reference proteome</keyword>
<reference evidence="4 5" key="1">
    <citation type="journal article" date="2023" name="Plants (Basel)">
        <title>Bridging the Gap: Combining Genomics and Transcriptomics Approaches to Understand Stylosanthes scabra, an Orphan Legume from the Brazilian Caatinga.</title>
        <authorList>
            <person name="Ferreira-Neto J.R.C."/>
            <person name="da Silva M.D."/>
            <person name="Binneck E."/>
            <person name="de Melo N.F."/>
            <person name="da Silva R.H."/>
            <person name="de Melo A.L.T.M."/>
            <person name="Pandolfi V."/>
            <person name="Bustamante F.O."/>
            <person name="Brasileiro-Vidal A.C."/>
            <person name="Benko-Iseppon A.M."/>
        </authorList>
    </citation>
    <scope>NUCLEOTIDE SEQUENCE [LARGE SCALE GENOMIC DNA]</scope>
    <source>
        <tissue evidence="4">Leaves</tissue>
    </source>
</reference>
<sequence>MWKFFLLKQSKDNRPPPASMSVCLVFSVPRVLCVAVPSSVSFASTPVRSNSVDRRPSSLSLQHTKRPHQKHHHLNNKCVPPPLLPASPPHPLPSPPPTNMEGLGSHAVMDSTQFKLTELLKEVHLHHSSHFSTILDNTVSAIKSCIDQIPLDFKVTADLAPKFVRDIGADKVDFIFKKPSLIEIGGSYSFQSLARPELNVDLIMRLPKGCFHEKDYLNYRYHAKRCLYLCLIKKYLEASPSIGKVEWSTFQNEARKPLLIVYPAAKVAEFPGVSVRIIPSAMSLFSSSKLNMKRNNIHNSNHGAALQATPKYNSSILEDMFLEDIEFVNKSFLGWKEIREALVLLKVWARQRSSVYVHDCLNGF</sequence>
<organism evidence="4 5">
    <name type="scientific">Stylosanthes scabra</name>
    <dbReference type="NCBI Taxonomy" id="79078"/>
    <lineage>
        <taxon>Eukaryota</taxon>
        <taxon>Viridiplantae</taxon>
        <taxon>Streptophyta</taxon>
        <taxon>Embryophyta</taxon>
        <taxon>Tracheophyta</taxon>
        <taxon>Spermatophyta</taxon>
        <taxon>Magnoliopsida</taxon>
        <taxon>eudicotyledons</taxon>
        <taxon>Gunneridae</taxon>
        <taxon>Pentapetalae</taxon>
        <taxon>rosids</taxon>
        <taxon>fabids</taxon>
        <taxon>Fabales</taxon>
        <taxon>Fabaceae</taxon>
        <taxon>Papilionoideae</taxon>
        <taxon>50 kb inversion clade</taxon>
        <taxon>dalbergioids sensu lato</taxon>
        <taxon>Dalbergieae</taxon>
        <taxon>Pterocarpus clade</taxon>
        <taxon>Stylosanthes</taxon>
    </lineage>
</organism>
<accession>A0ABU6Z8N7</accession>
<evidence type="ECO:0000313" key="5">
    <source>
        <dbReference type="Proteomes" id="UP001341840"/>
    </source>
</evidence>
<comment type="subcellular location">
    <subcellularLocation>
        <location evidence="1">Nucleus</location>
        <location evidence="1">Nucleolus</location>
    </subcellularLocation>
</comment>
<name>A0ABU6Z8N7_9FABA</name>
<evidence type="ECO:0000256" key="1">
    <source>
        <dbReference type="RuleBase" id="RU364032"/>
    </source>
</evidence>
<evidence type="ECO:0000256" key="2">
    <source>
        <dbReference type="SAM" id="MobiDB-lite"/>
    </source>
</evidence>
<feature type="domain" description="Nrap protein" evidence="3">
    <location>
        <begin position="200"/>
        <end position="324"/>
    </location>
</feature>
<keyword evidence="1" id="KW-0694">RNA-binding</keyword>
<gene>
    <name evidence="4" type="ORF">PIB30_019795</name>
</gene>
<feature type="compositionally biased region" description="Pro residues" evidence="2">
    <location>
        <begin position="79"/>
        <end position="97"/>
    </location>
</feature>
<dbReference type="InterPro" id="IPR035082">
    <property type="entry name" value="Nrap_D1"/>
</dbReference>
<dbReference type="Proteomes" id="UP001341840">
    <property type="component" value="Unassembled WGS sequence"/>
</dbReference>
<dbReference type="PANTHER" id="PTHR17972">
    <property type="entry name" value="NUCLEOLAR RNA-ASSOCIATED PROTEIN"/>
    <property type="match status" value="1"/>
</dbReference>
<feature type="region of interest" description="Disordered" evidence="2">
    <location>
        <begin position="44"/>
        <end position="97"/>
    </location>
</feature>
<protein>
    <recommendedName>
        <fullName evidence="3">Nrap protein domain-containing protein</fullName>
    </recommendedName>
</protein>
<keyword evidence="1" id="KW-0539">Nucleus</keyword>
<evidence type="ECO:0000313" key="4">
    <source>
        <dbReference type="EMBL" id="MED6217663.1"/>
    </source>
</evidence>